<gene>
    <name evidence="2" type="primary">emm LG507</name>
</gene>
<protein>
    <submittedName>
        <fullName evidence="2">M(-like) protein</fullName>
    </submittedName>
</protein>
<name>Q55254_STRSG</name>
<accession>Q55254</accession>
<evidence type="ECO:0000256" key="1">
    <source>
        <dbReference type="SAM" id="Coils"/>
    </source>
</evidence>
<feature type="coiled-coil region" evidence="1">
    <location>
        <begin position="66"/>
        <end position="107"/>
    </location>
</feature>
<evidence type="ECO:0000313" key="2">
    <source>
        <dbReference type="EMBL" id="CAA56063.1"/>
    </source>
</evidence>
<dbReference type="AlphaFoldDB" id="Q55254"/>
<organism evidence="2">
    <name type="scientific">Streptococcus sp. group G</name>
    <dbReference type="NCBI Taxonomy" id="1320"/>
    <lineage>
        <taxon>Bacteria</taxon>
        <taxon>Bacillati</taxon>
        <taxon>Bacillota</taxon>
        <taxon>Bacilli</taxon>
        <taxon>Lactobacillales</taxon>
        <taxon>Streptococcaceae</taxon>
        <taxon>Streptococcus</taxon>
    </lineage>
</organism>
<feature type="non-terminal residue" evidence="2">
    <location>
        <position position="1"/>
    </location>
</feature>
<sequence>KHYSLSKINNRYCISSSSFDCLGAGLVVNTNEVSAAVTRSKTDDPEKMQKLIFDLEVEKHKLKMQNDDLNFKNKVLNDNNDELHKQKADLEAKKAEVEAELAKANDE</sequence>
<feature type="non-terminal residue" evidence="2">
    <location>
        <position position="107"/>
    </location>
</feature>
<proteinExistence type="predicted"/>
<dbReference type="EMBL" id="X79527">
    <property type="protein sequence ID" value="CAA56063.1"/>
    <property type="molecule type" value="Genomic_DNA"/>
</dbReference>
<keyword evidence="1" id="KW-0175">Coiled coil</keyword>
<reference evidence="2" key="1">
    <citation type="journal article" date="1995" name="J. Clin. Microbiol.">
        <title>M or M-like protein gene polymorphisms in human group G streptococci.</title>
        <authorList>
            <person name="Schnitzler N."/>
            <person name="Podbielski A."/>
            <person name="Baumgarten G."/>
            <person name="Mignon M."/>
            <person name="Kaufhold A."/>
        </authorList>
    </citation>
    <scope>NUCLEOTIDE SEQUENCE</scope>
    <source>
        <strain evidence="2">507-Aachen</strain>
    </source>
</reference>